<dbReference type="InterPro" id="IPR004107">
    <property type="entry name" value="Integrase_SAM-like_N"/>
</dbReference>
<organism evidence="8 9">
    <name type="scientific">Promicromonospora vindobonensis</name>
    <dbReference type="NCBI Taxonomy" id="195748"/>
    <lineage>
        <taxon>Bacteria</taxon>
        <taxon>Bacillati</taxon>
        <taxon>Actinomycetota</taxon>
        <taxon>Actinomycetes</taxon>
        <taxon>Micrococcales</taxon>
        <taxon>Promicromonosporaceae</taxon>
        <taxon>Promicromonospora</taxon>
    </lineage>
</organism>
<reference evidence="9" key="1">
    <citation type="journal article" date="2019" name="Int. J. Syst. Evol. Microbiol.">
        <title>The Global Catalogue of Microorganisms (GCM) 10K type strain sequencing project: providing services to taxonomists for standard genome sequencing and annotation.</title>
        <authorList>
            <consortium name="The Broad Institute Genomics Platform"/>
            <consortium name="The Broad Institute Genome Sequencing Center for Infectious Disease"/>
            <person name="Wu L."/>
            <person name="Ma J."/>
        </authorList>
    </citation>
    <scope>NUCLEOTIDE SEQUENCE [LARGE SCALE GENOMIC DNA]</scope>
    <source>
        <strain evidence="9">CCM 7044</strain>
    </source>
</reference>
<dbReference type="PROSITE" id="PS51898">
    <property type="entry name" value="TYR_RECOMBINASE"/>
    <property type="match status" value="1"/>
</dbReference>
<keyword evidence="9" id="KW-1185">Reference proteome</keyword>
<comment type="caution">
    <text evidence="8">The sequence shown here is derived from an EMBL/GenBank/DDBJ whole genome shotgun (WGS) entry which is preliminary data.</text>
</comment>
<dbReference type="Pfam" id="PF26003">
    <property type="entry name" value="Integrase_N_phage"/>
    <property type="match status" value="1"/>
</dbReference>
<comment type="similarity">
    <text evidence="1">Belongs to the 'phage' integrase family.</text>
</comment>
<dbReference type="CDD" id="cd01189">
    <property type="entry name" value="INT_ICEBs1_C_like"/>
    <property type="match status" value="1"/>
</dbReference>
<dbReference type="Pfam" id="PF14659">
    <property type="entry name" value="Phage_int_SAM_3"/>
    <property type="match status" value="1"/>
</dbReference>
<dbReference type="InterPro" id="IPR050090">
    <property type="entry name" value="Tyrosine_recombinase_XerCD"/>
</dbReference>
<dbReference type="PANTHER" id="PTHR30349:SF64">
    <property type="entry name" value="PROPHAGE INTEGRASE INTD-RELATED"/>
    <property type="match status" value="1"/>
</dbReference>
<keyword evidence="4" id="KW-0233">DNA recombination</keyword>
<feature type="domain" description="Core-binding (CB)" evidence="7">
    <location>
        <begin position="74"/>
        <end position="155"/>
    </location>
</feature>
<name>A0ABW5VTM3_9MICO</name>
<evidence type="ECO:0000256" key="5">
    <source>
        <dbReference type="PROSITE-ProRule" id="PRU01248"/>
    </source>
</evidence>
<dbReference type="Gene3D" id="1.10.150.130">
    <property type="match status" value="1"/>
</dbReference>
<evidence type="ECO:0000313" key="9">
    <source>
        <dbReference type="Proteomes" id="UP001597479"/>
    </source>
</evidence>
<feature type="domain" description="Tyr recombinase" evidence="6">
    <location>
        <begin position="177"/>
        <end position="368"/>
    </location>
</feature>
<gene>
    <name evidence="8" type="ORF">ACFS27_09725</name>
</gene>
<dbReference type="InterPro" id="IPR011010">
    <property type="entry name" value="DNA_brk_join_enz"/>
</dbReference>
<dbReference type="EMBL" id="JBHUOG010000001">
    <property type="protein sequence ID" value="MFD2793820.1"/>
    <property type="molecule type" value="Genomic_DNA"/>
</dbReference>
<evidence type="ECO:0000256" key="2">
    <source>
        <dbReference type="ARBA" id="ARBA00022908"/>
    </source>
</evidence>
<evidence type="ECO:0000313" key="8">
    <source>
        <dbReference type="EMBL" id="MFD2793820.1"/>
    </source>
</evidence>
<keyword evidence="3 5" id="KW-0238">DNA-binding</keyword>
<dbReference type="Gene3D" id="1.10.443.10">
    <property type="entry name" value="Intergrase catalytic core"/>
    <property type="match status" value="1"/>
</dbReference>
<protein>
    <submittedName>
        <fullName evidence="8">Tyrosine-type recombinase/integrase</fullName>
    </submittedName>
</protein>
<keyword evidence="2" id="KW-0229">DNA integration</keyword>
<dbReference type="PROSITE" id="PS51900">
    <property type="entry name" value="CB"/>
    <property type="match status" value="1"/>
</dbReference>
<evidence type="ECO:0000256" key="1">
    <source>
        <dbReference type="ARBA" id="ARBA00008857"/>
    </source>
</evidence>
<dbReference type="InterPro" id="IPR002104">
    <property type="entry name" value="Integrase_catalytic"/>
</dbReference>
<dbReference type="InterPro" id="IPR058717">
    <property type="entry name" value="Phage_L5_Integrase_N"/>
</dbReference>
<evidence type="ECO:0000259" key="6">
    <source>
        <dbReference type="PROSITE" id="PS51898"/>
    </source>
</evidence>
<dbReference type="PANTHER" id="PTHR30349">
    <property type="entry name" value="PHAGE INTEGRASE-RELATED"/>
    <property type="match status" value="1"/>
</dbReference>
<dbReference type="InterPro" id="IPR010998">
    <property type="entry name" value="Integrase_recombinase_N"/>
</dbReference>
<dbReference type="Pfam" id="PF00589">
    <property type="entry name" value="Phage_integrase"/>
    <property type="match status" value="1"/>
</dbReference>
<dbReference type="Proteomes" id="UP001597479">
    <property type="component" value="Unassembled WGS sequence"/>
</dbReference>
<sequence>MTKTTKDRQKRFYGTGSIRQRQSGRFQVRYYGPDGKRHNAPRTFEDQGEAEAYLALIRADIMRGEWVAPEDLKIRLQDYAERWITERAGLRPRTVQLYKWTLAKHITPYLGDVTLGNITTPMVRQWRVRLAADGVSPGMVAKAYRLLRAILWTAVREDELLRKNPCRIKGADQEKAAERPHLSLDQVQRLMDVMPDKRYRMFILTAAIASLRFGEVTALRRRDVDLGRRMIRVERQFLEVTGEGLTEGPVKSAAGVRDIAVPREFLDLLSEHLEAFVADRPDALLFTTGTARPIRRGGFEKLTGWRKGVSSIGFPGLHFHDLRHTGNMLAASSGASTRDLMARMGHDSMNAALIYQHRNREADRKIADHLGGALRASAQEP</sequence>
<evidence type="ECO:0000256" key="4">
    <source>
        <dbReference type="ARBA" id="ARBA00023172"/>
    </source>
</evidence>
<accession>A0ABW5VTM3</accession>
<dbReference type="InterPro" id="IPR013762">
    <property type="entry name" value="Integrase-like_cat_sf"/>
</dbReference>
<dbReference type="InterPro" id="IPR044068">
    <property type="entry name" value="CB"/>
</dbReference>
<dbReference type="RefSeq" id="WP_377182350.1">
    <property type="nucleotide sequence ID" value="NZ_JBHUOG010000001.1"/>
</dbReference>
<proteinExistence type="inferred from homology"/>
<dbReference type="SUPFAM" id="SSF56349">
    <property type="entry name" value="DNA breaking-rejoining enzymes"/>
    <property type="match status" value="1"/>
</dbReference>
<evidence type="ECO:0000256" key="3">
    <source>
        <dbReference type="ARBA" id="ARBA00023125"/>
    </source>
</evidence>
<evidence type="ECO:0000259" key="7">
    <source>
        <dbReference type="PROSITE" id="PS51900"/>
    </source>
</evidence>